<evidence type="ECO:0000313" key="2">
    <source>
        <dbReference type="WBParaSite" id="ES5_v2.g12135.t1"/>
    </source>
</evidence>
<evidence type="ECO:0000313" key="1">
    <source>
        <dbReference type="Proteomes" id="UP000887579"/>
    </source>
</evidence>
<sequence length="274" mass="32137">MLYLVNQIAEDDKLRVKRHEPIPQDEGYFCDGYLWANWFHFNCFWDHQGDEDMNVVDPLIQIENSDSLTDEETIWFENNPYISLNNLIDASKNVNVKIMKRDIKKIEQKLEKAKNHKTDYFIAKIIESEVGCLGAYVANWNCAYSNLSQNLRIQCRGNIYHPQCIKVCRKYILDVKEEFFVPRVEVATQPEYCLLSPKDTVSKHFLPIPCGELVVKVESKKYHPKCFKLFGKNNNMDIKKKRKSTHEKTCANDEPPTEMTCCEAKFEKLPKRRA</sequence>
<protein>
    <submittedName>
        <fullName evidence="2">Uncharacterized protein</fullName>
    </submittedName>
</protein>
<proteinExistence type="predicted"/>
<organism evidence="1 2">
    <name type="scientific">Panagrolaimus sp. ES5</name>
    <dbReference type="NCBI Taxonomy" id="591445"/>
    <lineage>
        <taxon>Eukaryota</taxon>
        <taxon>Metazoa</taxon>
        <taxon>Ecdysozoa</taxon>
        <taxon>Nematoda</taxon>
        <taxon>Chromadorea</taxon>
        <taxon>Rhabditida</taxon>
        <taxon>Tylenchina</taxon>
        <taxon>Panagrolaimomorpha</taxon>
        <taxon>Panagrolaimoidea</taxon>
        <taxon>Panagrolaimidae</taxon>
        <taxon>Panagrolaimus</taxon>
    </lineage>
</organism>
<name>A0AC34F517_9BILA</name>
<dbReference type="WBParaSite" id="ES5_v2.g12135.t1">
    <property type="protein sequence ID" value="ES5_v2.g12135.t1"/>
    <property type="gene ID" value="ES5_v2.g12135"/>
</dbReference>
<dbReference type="Proteomes" id="UP000887579">
    <property type="component" value="Unplaced"/>
</dbReference>
<accession>A0AC34F517</accession>
<reference evidence="2" key="1">
    <citation type="submission" date="2022-11" db="UniProtKB">
        <authorList>
            <consortium name="WormBaseParasite"/>
        </authorList>
    </citation>
    <scope>IDENTIFICATION</scope>
</reference>